<dbReference type="Pfam" id="PF00535">
    <property type="entry name" value="Glycos_transf_2"/>
    <property type="match status" value="1"/>
</dbReference>
<dbReference type="EMBL" id="WMBE01000001">
    <property type="protein sequence ID" value="MDG0866424.1"/>
    <property type="molecule type" value="Genomic_DNA"/>
</dbReference>
<evidence type="ECO:0000313" key="6">
    <source>
        <dbReference type="Proteomes" id="UP001321249"/>
    </source>
</evidence>
<dbReference type="PANTHER" id="PTHR22916">
    <property type="entry name" value="GLYCOSYLTRANSFERASE"/>
    <property type="match status" value="1"/>
</dbReference>
<dbReference type="SUPFAM" id="SSF53448">
    <property type="entry name" value="Nucleotide-diphospho-sugar transferases"/>
    <property type="match status" value="1"/>
</dbReference>
<dbReference type="EMBL" id="CP046147">
    <property type="protein sequence ID" value="WFG38862.1"/>
    <property type="molecule type" value="Genomic_DNA"/>
</dbReference>
<sequence length="346" mass="38509">MPEIRQFEQSGIQVSDLPVPEKSRDGWPWTEAFDPGEEFKLAGGQSWPKISIVTPSYNRIRFFEETLRSVILQGYPNLEFIIMDAGSTDGSIELIKKYEPWIASWVSVPDGGQTDAVNKGWAKATGEILGWLATDDIYLPGTLWRVAMEYRKSEFAALAGGTDVVDIDGLFIGRKGGKSFEPESILTGAKPGSPASFYRHDILDQVGDMRLDLTYNPDREFAIRIGEKFWPDMARTVSEPFSAFRLWDESITGAGGRAAVSERISVVDEYLARNPELSNAGGIRTLSLHRIYISQAKREKEVNALGEELRFRLLAFFQKPTGLGAAKILARALQLLVKSPSRIGRS</sequence>
<reference evidence="5 6" key="1">
    <citation type="submission" date="2019-11" db="EMBL/GenBank/DDBJ databases">
        <authorList>
            <person name="Cho J.-C."/>
        </authorList>
    </citation>
    <scope>NUCLEOTIDE SEQUENCE [LARGE SCALE GENOMIC DNA]</scope>
    <source>
        <strain evidence="4 5">JH1073</strain>
        <strain evidence="3 6">JH702</strain>
    </source>
</reference>
<dbReference type="RefSeq" id="WP_342822142.1">
    <property type="nucleotide sequence ID" value="NZ_CP046146.1"/>
</dbReference>
<dbReference type="Gene3D" id="3.90.550.10">
    <property type="entry name" value="Spore Coat Polysaccharide Biosynthesis Protein SpsA, Chain A"/>
    <property type="match status" value="1"/>
</dbReference>
<evidence type="ECO:0000313" key="4">
    <source>
        <dbReference type="EMBL" id="WFG38862.1"/>
    </source>
</evidence>
<accession>A0AAJ5ZCI9</accession>
<dbReference type="InterPro" id="IPR029044">
    <property type="entry name" value="Nucleotide-diphossugar_trans"/>
</dbReference>
<evidence type="ECO:0000259" key="2">
    <source>
        <dbReference type="Pfam" id="PF00535"/>
    </source>
</evidence>
<reference evidence="5" key="3">
    <citation type="submission" date="2023-06" db="EMBL/GenBank/DDBJ databases">
        <title>Pangenomics reveal diversification of enzyme families and niche specialization in globally abundant SAR202 bacteria.</title>
        <authorList>
            <person name="Saw J.H.W."/>
        </authorList>
    </citation>
    <scope>NUCLEOTIDE SEQUENCE [LARGE SCALE GENOMIC DNA]</scope>
    <source>
        <strain evidence="5">JH1073</strain>
    </source>
</reference>
<gene>
    <name evidence="3" type="ORF">GKO46_04975</name>
    <name evidence="4" type="ORF">GKO48_04285</name>
</gene>
<feature type="domain" description="Glycosyltransferase 2-like" evidence="2">
    <location>
        <begin position="51"/>
        <end position="175"/>
    </location>
</feature>
<evidence type="ECO:0000313" key="5">
    <source>
        <dbReference type="Proteomes" id="UP001219901"/>
    </source>
</evidence>
<reference evidence="4" key="2">
    <citation type="journal article" date="2023" name="Nat. Commun.">
        <title>Cultivation of marine bacteria of the SAR202 clade.</title>
        <authorList>
            <person name="Lim Y."/>
            <person name="Seo J.H."/>
            <person name="Giovannoni S.J."/>
            <person name="Kang I."/>
            <person name="Cho J.C."/>
        </authorList>
    </citation>
    <scope>NUCLEOTIDE SEQUENCE</scope>
    <source>
        <strain evidence="4">JH1073</strain>
    </source>
</reference>
<organism evidence="4 5">
    <name type="scientific">Candidatus Lucifugimonas marina</name>
    <dbReference type="NCBI Taxonomy" id="3038979"/>
    <lineage>
        <taxon>Bacteria</taxon>
        <taxon>Bacillati</taxon>
        <taxon>Chloroflexota</taxon>
        <taxon>Dehalococcoidia</taxon>
        <taxon>SAR202 cluster</taxon>
        <taxon>Candidatus Lucifugimonadales</taxon>
        <taxon>Candidatus Lucifugimonadaceae</taxon>
        <taxon>Candidatus Lucifugimonas</taxon>
    </lineage>
</organism>
<evidence type="ECO:0000313" key="3">
    <source>
        <dbReference type="EMBL" id="MDG0866424.1"/>
    </source>
</evidence>
<name>A0AAJ5ZCI9_9CHLR</name>
<evidence type="ECO:0000256" key="1">
    <source>
        <dbReference type="SAM" id="MobiDB-lite"/>
    </source>
</evidence>
<proteinExistence type="predicted"/>
<dbReference type="Proteomes" id="UP001321249">
    <property type="component" value="Unassembled WGS sequence"/>
</dbReference>
<dbReference type="Proteomes" id="UP001219901">
    <property type="component" value="Chromosome"/>
</dbReference>
<keyword evidence="5" id="KW-1185">Reference proteome</keyword>
<protein>
    <submittedName>
        <fullName evidence="4">Glycosyltransferase</fullName>
    </submittedName>
</protein>
<feature type="region of interest" description="Disordered" evidence="1">
    <location>
        <begin position="1"/>
        <end position="25"/>
    </location>
</feature>
<dbReference type="PANTHER" id="PTHR22916:SF65">
    <property type="entry name" value="SLR1065 PROTEIN"/>
    <property type="match status" value="1"/>
</dbReference>
<dbReference type="AlphaFoldDB" id="A0AAJ5ZCI9"/>
<dbReference type="InterPro" id="IPR001173">
    <property type="entry name" value="Glyco_trans_2-like"/>
</dbReference>
<dbReference type="CDD" id="cd06433">
    <property type="entry name" value="GT_2_WfgS_like"/>
    <property type="match status" value="1"/>
</dbReference>